<accession>A0A0C1D5S7</accession>
<dbReference type="EMBL" id="JSYN01000020">
    <property type="protein sequence ID" value="KIA92411.1"/>
    <property type="molecule type" value="Genomic_DNA"/>
</dbReference>
<organism evidence="1 2">
    <name type="scientific">Pedobacter kyungheensis</name>
    <dbReference type="NCBI Taxonomy" id="1069985"/>
    <lineage>
        <taxon>Bacteria</taxon>
        <taxon>Pseudomonadati</taxon>
        <taxon>Bacteroidota</taxon>
        <taxon>Sphingobacteriia</taxon>
        <taxon>Sphingobacteriales</taxon>
        <taxon>Sphingobacteriaceae</taxon>
        <taxon>Pedobacter</taxon>
    </lineage>
</organism>
<evidence type="ECO:0000313" key="2">
    <source>
        <dbReference type="Proteomes" id="UP000031246"/>
    </source>
</evidence>
<gene>
    <name evidence="1" type="ORF">OC25_17230</name>
</gene>
<comment type="caution">
    <text evidence="1">The sequence shown here is derived from an EMBL/GenBank/DDBJ whole genome shotgun (WGS) entry which is preliminary data.</text>
</comment>
<reference evidence="1 2" key="1">
    <citation type="submission" date="2014-10" db="EMBL/GenBank/DDBJ databases">
        <title>Pedobacter Kyungheensis.</title>
        <authorList>
            <person name="Anderson B.M."/>
            <person name="Newman J.D."/>
        </authorList>
    </citation>
    <scope>NUCLEOTIDE SEQUENCE [LARGE SCALE GENOMIC DNA]</scope>
    <source>
        <strain evidence="1 2">KACC 16221</strain>
    </source>
</reference>
<protein>
    <submittedName>
        <fullName evidence="1">Uncharacterized protein</fullName>
    </submittedName>
</protein>
<name>A0A0C1D5S7_9SPHI</name>
<dbReference type="OrthoDB" id="1036397at2"/>
<dbReference type="Proteomes" id="UP000031246">
    <property type="component" value="Unassembled WGS sequence"/>
</dbReference>
<dbReference type="AlphaFoldDB" id="A0A0C1D5S7"/>
<evidence type="ECO:0000313" key="1">
    <source>
        <dbReference type="EMBL" id="KIA92411.1"/>
    </source>
</evidence>
<keyword evidence="2" id="KW-1185">Reference proteome</keyword>
<sequence>MISVFKTNVFTDSELSKISPLLNRYFKEIKWNIDLWDNDKILRVDSNKDWTKEITELFNSIGLNCTHLEAFHSDPF</sequence>
<proteinExistence type="predicted"/>
<dbReference type="RefSeq" id="WP_039478548.1">
    <property type="nucleotide sequence ID" value="NZ_JSYN01000020.1"/>
</dbReference>